<proteinExistence type="predicted"/>
<dbReference type="Proteomes" id="UP000595016">
    <property type="component" value="Segment"/>
</dbReference>
<dbReference type="EMBL" id="MW082583">
    <property type="protein sequence ID" value="QPI13722.1"/>
    <property type="molecule type" value="Genomic_DNA"/>
</dbReference>
<reference evidence="1 2" key="1">
    <citation type="submission" date="2020-10" db="EMBL/GenBank/DDBJ databases">
        <authorList>
            <person name="Dukhno E.A."/>
            <person name="Kornienko N.O."/>
            <person name="Shybanov S.R."/>
            <person name="Kharina A.V."/>
            <person name="Budzanivska I.G."/>
        </authorList>
    </citation>
    <scope>NUCLEOTIDE SEQUENCE [LARGE SCALE GENOMIC DNA]</scope>
</reference>
<protein>
    <submittedName>
        <fullName evidence="1">Uncharacterized protein</fullName>
    </submittedName>
</protein>
<evidence type="ECO:0000313" key="2">
    <source>
        <dbReference type="Proteomes" id="UP000595016"/>
    </source>
</evidence>
<evidence type="ECO:0000313" key="1">
    <source>
        <dbReference type="EMBL" id="QPI13722.1"/>
    </source>
</evidence>
<dbReference type="InterPro" id="IPR020295">
    <property type="entry name" value="DUF2737"/>
</dbReference>
<name>A0A7S9XC42_9CAUD</name>
<accession>A0A7S9XC42</accession>
<dbReference type="Pfam" id="PF10930">
    <property type="entry name" value="DUF2737"/>
    <property type="match status" value="1"/>
</dbReference>
<gene>
    <name evidence="1" type="ORF">SIPHO4S_00026</name>
</gene>
<keyword evidence="2" id="KW-1185">Reference proteome</keyword>
<sequence length="54" mass="6144">MELEQFNTVSLAAPKYDKPQNAKPMPSKKQLLKRKSFGSVNDNPYLDKLFGVCK</sequence>
<organism evidence="1 2">
    <name type="scientific">Serratia phage Tsm2</name>
    <dbReference type="NCBI Taxonomy" id="2787014"/>
    <lineage>
        <taxon>Viruses</taxon>
        <taxon>Duplodnaviria</taxon>
        <taxon>Heunggongvirae</taxon>
        <taxon>Uroviricota</taxon>
        <taxon>Caudoviricetes</taxon>
        <taxon>Sarkviridae</taxon>
        <taxon>Otakuvirus</taxon>
        <taxon>Otakuvirus Tsm2</taxon>
    </lineage>
</organism>